<keyword evidence="2" id="KW-1185">Reference proteome</keyword>
<dbReference type="EMBL" id="CP108482">
    <property type="protein sequence ID" value="WUS57965.1"/>
    <property type="molecule type" value="Genomic_DNA"/>
</dbReference>
<dbReference type="RefSeq" id="WP_329496153.1">
    <property type="nucleotide sequence ID" value="NZ_CP108460.1"/>
</dbReference>
<proteinExistence type="predicted"/>
<protein>
    <submittedName>
        <fullName evidence="1">Uncharacterized protein</fullName>
    </submittedName>
</protein>
<evidence type="ECO:0000313" key="2">
    <source>
        <dbReference type="Proteomes" id="UP001432014"/>
    </source>
</evidence>
<accession>A0ABZ1WAS7</accession>
<sequence>MPGQRKRRERELRRRADSWQGPWETVFETQDPEEWRAYLSRIRAEGRYPDESRLRYDVLCGRLASPTTYRLSVPAVAPPR</sequence>
<organism evidence="1 2">
    <name type="scientific">Kitasatospora herbaricolor</name>
    <dbReference type="NCBI Taxonomy" id="68217"/>
    <lineage>
        <taxon>Bacteria</taxon>
        <taxon>Bacillati</taxon>
        <taxon>Actinomycetota</taxon>
        <taxon>Actinomycetes</taxon>
        <taxon>Kitasatosporales</taxon>
        <taxon>Streptomycetaceae</taxon>
        <taxon>Kitasatospora</taxon>
    </lineage>
</organism>
<gene>
    <name evidence="1" type="ORF">OG469_22110</name>
</gene>
<name>A0ABZ1WAS7_9ACTN</name>
<reference evidence="1 2" key="1">
    <citation type="submission" date="2022-10" db="EMBL/GenBank/DDBJ databases">
        <title>The complete genomes of actinobacterial strains from the NBC collection.</title>
        <authorList>
            <person name="Joergensen T.S."/>
            <person name="Alvarez Arevalo M."/>
            <person name="Sterndorff E.B."/>
            <person name="Faurdal D."/>
            <person name="Vuksanovic O."/>
            <person name="Mourched A.-S."/>
            <person name="Charusanti P."/>
            <person name="Shaw S."/>
            <person name="Blin K."/>
            <person name="Weber T."/>
        </authorList>
    </citation>
    <scope>NUCLEOTIDE SEQUENCE [LARGE SCALE GENOMIC DNA]</scope>
    <source>
        <strain evidence="1 2">NBC_01247</strain>
    </source>
</reference>
<dbReference type="Proteomes" id="UP001432014">
    <property type="component" value="Chromosome"/>
</dbReference>
<evidence type="ECO:0000313" key="1">
    <source>
        <dbReference type="EMBL" id="WUS57965.1"/>
    </source>
</evidence>